<dbReference type="Proteomes" id="UP000039046">
    <property type="component" value="Unassembled WGS sequence"/>
</dbReference>
<proteinExistence type="predicted"/>
<feature type="domain" description="Cysteine-rich CPCC" evidence="1">
    <location>
        <begin position="12"/>
        <end position="89"/>
    </location>
</feature>
<dbReference type="EMBL" id="CDHN01000001">
    <property type="protein sequence ID" value="CEJ79934.1"/>
    <property type="molecule type" value="Genomic_DNA"/>
</dbReference>
<evidence type="ECO:0000259" key="1">
    <source>
        <dbReference type="Pfam" id="PF14206"/>
    </source>
</evidence>
<keyword evidence="3" id="KW-1185">Reference proteome</keyword>
<gene>
    <name evidence="2" type="ORF">VHEMI00145</name>
</gene>
<dbReference type="AlphaFoldDB" id="A0A0A1T3K7"/>
<dbReference type="HOGENOM" id="CLU_1310875_0_0_1"/>
<evidence type="ECO:0000313" key="3">
    <source>
        <dbReference type="Proteomes" id="UP000039046"/>
    </source>
</evidence>
<dbReference type="Pfam" id="PF14206">
    <property type="entry name" value="Cys_rich_CPCC"/>
    <property type="match status" value="1"/>
</dbReference>
<organism evidence="2 3">
    <name type="scientific">[Torrubiella] hemipterigena</name>
    <dbReference type="NCBI Taxonomy" id="1531966"/>
    <lineage>
        <taxon>Eukaryota</taxon>
        <taxon>Fungi</taxon>
        <taxon>Dikarya</taxon>
        <taxon>Ascomycota</taxon>
        <taxon>Pezizomycotina</taxon>
        <taxon>Sordariomycetes</taxon>
        <taxon>Hypocreomycetidae</taxon>
        <taxon>Hypocreales</taxon>
        <taxon>Clavicipitaceae</taxon>
        <taxon>Clavicipitaceae incertae sedis</taxon>
        <taxon>'Torrubiella' clade</taxon>
    </lineage>
</organism>
<protein>
    <recommendedName>
        <fullName evidence="1">Cysteine-rich CPCC domain-containing protein</fullName>
    </recommendedName>
</protein>
<accession>A0A0A1T3K7</accession>
<evidence type="ECO:0000313" key="2">
    <source>
        <dbReference type="EMBL" id="CEJ79934.1"/>
    </source>
</evidence>
<reference evidence="2 3" key="1">
    <citation type="journal article" date="2015" name="Genome Announc.">
        <title>Draft Genome Sequence and Gene Annotation of the Entomopathogenic Fungus Verticillium hemipterigenum.</title>
        <authorList>
            <person name="Horn F."/>
            <person name="Habel A."/>
            <person name="Scharf D.H."/>
            <person name="Dworschak J."/>
            <person name="Brakhage A.A."/>
            <person name="Guthke R."/>
            <person name="Hertweck C."/>
            <person name="Linde J."/>
        </authorList>
    </citation>
    <scope>NUCLEOTIDE SEQUENCE [LARGE SCALE GENOMIC DNA]</scope>
</reference>
<sequence>MVDLDFPQALKCPCLCCGHLVHSVEYGWPSSYSLCAICQWEDDYSQLLRPLDPDGANHVSLYDAQQNYIQMGVCDKRLKKFVRKPTPEEPIAVGWRPIDPSRDIFNVDWDKETVNDWPDLPTPPGSIVPYDEYCYDPYQQQQQQQMQQRPSPQHIPQHQMSCDYGNDYYMDSSPIDTHKYSQNVTFYSDGVSWHFSPPPQEQADAGYPLG</sequence>
<dbReference type="InterPro" id="IPR025983">
    <property type="entry name" value="Cys_rich_CPCC"/>
</dbReference>
<name>A0A0A1T3K7_9HYPO</name>